<dbReference type="InterPro" id="IPR000940">
    <property type="entry name" value="NNMT_TEMT_trans"/>
</dbReference>
<name>A0A091T3J6_NESNO</name>
<evidence type="ECO:0000313" key="5">
    <source>
        <dbReference type="EMBL" id="KFQ51377.1"/>
    </source>
</evidence>
<dbReference type="EMBL" id="KK941918">
    <property type="protein sequence ID" value="KFQ51377.1"/>
    <property type="molecule type" value="Genomic_DNA"/>
</dbReference>
<sequence length="117" mass="13555">FTDAEFYQRSFDPQEYLREFCSLSNAQGQPNTLLTQSLRSLSKMFSLDGLSGHTLIDVGCGPTIYQLLSACERFQEIISLDYTDRNRWELEKWLKNEPGAFDWSPVVKYVCELEGDR</sequence>
<dbReference type="PROSITE" id="PS51681">
    <property type="entry name" value="SAM_MT_NNMT_PNMT_TEMT"/>
    <property type="match status" value="1"/>
</dbReference>
<dbReference type="Proteomes" id="UP000053840">
    <property type="component" value="Unassembled WGS sequence"/>
</dbReference>
<evidence type="ECO:0000256" key="2">
    <source>
        <dbReference type="ARBA" id="ARBA00022603"/>
    </source>
</evidence>
<gene>
    <name evidence="5" type="ORF">N333_04317</name>
</gene>
<accession>A0A091T3J6</accession>
<protein>
    <submittedName>
        <fullName evidence="5">Nicotinamide N-methyltransferase</fullName>
    </submittedName>
</protein>
<keyword evidence="4" id="KW-0949">S-adenosyl-L-methionine</keyword>
<proteinExistence type="inferred from homology"/>
<feature type="non-terminal residue" evidence="5">
    <location>
        <position position="117"/>
    </location>
</feature>
<evidence type="ECO:0000256" key="1">
    <source>
        <dbReference type="ARBA" id="ARBA00007996"/>
    </source>
</evidence>
<comment type="similarity">
    <text evidence="1">Belongs to the class I-like SAM-binding methyltransferase superfamily. NNMT/PNMT/TEMT family.</text>
</comment>
<keyword evidence="6" id="KW-1185">Reference proteome</keyword>
<reference evidence="5 6" key="1">
    <citation type="submission" date="2014-04" db="EMBL/GenBank/DDBJ databases">
        <title>Genome evolution of avian class.</title>
        <authorList>
            <person name="Zhang G."/>
            <person name="Li C."/>
        </authorList>
    </citation>
    <scope>NUCLEOTIDE SEQUENCE [LARGE SCALE GENOMIC DNA]</scope>
    <source>
        <strain evidence="5">BGI_N333</strain>
    </source>
</reference>
<dbReference type="AlphaFoldDB" id="A0A091T3J6"/>
<evidence type="ECO:0000313" key="6">
    <source>
        <dbReference type="Proteomes" id="UP000053840"/>
    </source>
</evidence>
<evidence type="ECO:0000256" key="3">
    <source>
        <dbReference type="ARBA" id="ARBA00022679"/>
    </source>
</evidence>
<organism evidence="5 6">
    <name type="scientific">Nestor notabilis</name>
    <name type="common">Kea</name>
    <dbReference type="NCBI Taxonomy" id="176057"/>
    <lineage>
        <taxon>Eukaryota</taxon>
        <taxon>Metazoa</taxon>
        <taxon>Chordata</taxon>
        <taxon>Craniata</taxon>
        <taxon>Vertebrata</taxon>
        <taxon>Euteleostomi</taxon>
        <taxon>Archelosauria</taxon>
        <taxon>Archosauria</taxon>
        <taxon>Dinosauria</taxon>
        <taxon>Saurischia</taxon>
        <taxon>Theropoda</taxon>
        <taxon>Coelurosauria</taxon>
        <taxon>Aves</taxon>
        <taxon>Neognathae</taxon>
        <taxon>Neoaves</taxon>
        <taxon>Telluraves</taxon>
        <taxon>Australaves</taxon>
        <taxon>Psittaciformes</taxon>
        <taxon>Psittacidae</taxon>
        <taxon>Nestor</taxon>
    </lineage>
</organism>
<keyword evidence="3 5" id="KW-0808">Transferase</keyword>
<evidence type="ECO:0000256" key="4">
    <source>
        <dbReference type="ARBA" id="ARBA00022691"/>
    </source>
</evidence>
<feature type="non-terminal residue" evidence="5">
    <location>
        <position position="1"/>
    </location>
</feature>
<dbReference type="GO" id="GO:0008170">
    <property type="term" value="F:N-methyltransferase activity"/>
    <property type="evidence" value="ECO:0007669"/>
    <property type="project" value="TreeGrafter"/>
</dbReference>
<dbReference type="InterPro" id="IPR029063">
    <property type="entry name" value="SAM-dependent_MTases_sf"/>
</dbReference>
<dbReference type="Gene3D" id="3.40.50.150">
    <property type="entry name" value="Vaccinia Virus protein VP39"/>
    <property type="match status" value="1"/>
</dbReference>
<keyword evidence="2 5" id="KW-0489">Methyltransferase</keyword>
<dbReference type="GO" id="GO:0032259">
    <property type="term" value="P:methylation"/>
    <property type="evidence" value="ECO:0007669"/>
    <property type="project" value="UniProtKB-KW"/>
</dbReference>
<dbReference type="PANTHER" id="PTHR10867">
    <property type="entry name" value="NNMT/PNMT/TEMT FAMILY MEMBER"/>
    <property type="match status" value="1"/>
</dbReference>
<dbReference type="GO" id="GO:0005829">
    <property type="term" value="C:cytosol"/>
    <property type="evidence" value="ECO:0007669"/>
    <property type="project" value="TreeGrafter"/>
</dbReference>
<dbReference type="SUPFAM" id="SSF53335">
    <property type="entry name" value="S-adenosyl-L-methionine-dependent methyltransferases"/>
    <property type="match status" value="1"/>
</dbReference>
<dbReference type="PANTHER" id="PTHR10867:SF32">
    <property type="entry name" value="NICOTINAMIDE N-METHYLTRANSFERASE"/>
    <property type="match status" value="1"/>
</dbReference>
<dbReference type="Pfam" id="PF01234">
    <property type="entry name" value="NNMT_PNMT_TEMT"/>
    <property type="match status" value="1"/>
</dbReference>